<evidence type="ECO:0000259" key="1">
    <source>
        <dbReference type="Pfam" id="PF12697"/>
    </source>
</evidence>
<dbReference type="Gene3D" id="3.40.50.1820">
    <property type="entry name" value="alpha/beta hydrolase"/>
    <property type="match status" value="1"/>
</dbReference>
<dbReference type="PANTHER" id="PTHR37017:SF11">
    <property type="entry name" value="ESTERASE_LIPASE_THIOESTERASE DOMAIN-CONTAINING PROTEIN"/>
    <property type="match status" value="1"/>
</dbReference>
<proteinExistence type="predicted"/>
<organism evidence="2 3">
    <name type="scientific">Macrophomina phaseolina</name>
    <dbReference type="NCBI Taxonomy" id="35725"/>
    <lineage>
        <taxon>Eukaryota</taxon>
        <taxon>Fungi</taxon>
        <taxon>Dikarya</taxon>
        <taxon>Ascomycota</taxon>
        <taxon>Pezizomycotina</taxon>
        <taxon>Dothideomycetes</taxon>
        <taxon>Dothideomycetes incertae sedis</taxon>
        <taxon>Botryosphaeriales</taxon>
        <taxon>Botryosphaeriaceae</taxon>
        <taxon>Macrophomina</taxon>
    </lineage>
</organism>
<gene>
    <name evidence="2" type="ORF">B0J12DRAFT_711160</name>
</gene>
<dbReference type="InterPro" id="IPR000073">
    <property type="entry name" value="AB_hydrolase_1"/>
</dbReference>
<feature type="domain" description="AB hydrolase-1" evidence="1">
    <location>
        <begin position="5"/>
        <end position="244"/>
    </location>
</feature>
<protein>
    <recommendedName>
        <fullName evidence="1">AB hydrolase-1 domain-containing protein</fullName>
    </recommendedName>
</protein>
<dbReference type="InterPro" id="IPR052897">
    <property type="entry name" value="Sec-Metab_Biosynth_Hydrolase"/>
</dbReference>
<dbReference type="Pfam" id="PF12697">
    <property type="entry name" value="Abhydrolase_6"/>
    <property type="match status" value="1"/>
</dbReference>
<name>A0ABQ8GA60_9PEZI</name>
<dbReference type="Proteomes" id="UP000774617">
    <property type="component" value="Unassembled WGS sequence"/>
</dbReference>
<evidence type="ECO:0000313" key="3">
    <source>
        <dbReference type="Proteomes" id="UP000774617"/>
    </source>
</evidence>
<comment type="caution">
    <text evidence="2">The sequence shown here is derived from an EMBL/GenBank/DDBJ whole genome shotgun (WGS) entry which is preliminary data.</text>
</comment>
<reference evidence="2 3" key="1">
    <citation type="journal article" date="2021" name="Nat. Commun.">
        <title>Genetic determinants of endophytism in the Arabidopsis root mycobiome.</title>
        <authorList>
            <person name="Mesny F."/>
            <person name="Miyauchi S."/>
            <person name="Thiergart T."/>
            <person name="Pickel B."/>
            <person name="Atanasova L."/>
            <person name="Karlsson M."/>
            <person name="Huettel B."/>
            <person name="Barry K.W."/>
            <person name="Haridas S."/>
            <person name="Chen C."/>
            <person name="Bauer D."/>
            <person name="Andreopoulos W."/>
            <person name="Pangilinan J."/>
            <person name="LaButti K."/>
            <person name="Riley R."/>
            <person name="Lipzen A."/>
            <person name="Clum A."/>
            <person name="Drula E."/>
            <person name="Henrissat B."/>
            <person name="Kohler A."/>
            <person name="Grigoriev I.V."/>
            <person name="Martin F.M."/>
            <person name="Hacquard S."/>
        </authorList>
    </citation>
    <scope>NUCLEOTIDE SEQUENCE [LARGE SCALE GENOMIC DNA]</scope>
    <source>
        <strain evidence="2 3">MPI-SDFR-AT-0080</strain>
    </source>
</reference>
<evidence type="ECO:0000313" key="2">
    <source>
        <dbReference type="EMBL" id="KAH7049434.1"/>
    </source>
</evidence>
<dbReference type="EMBL" id="JAGTJR010000014">
    <property type="protein sequence ID" value="KAH7049434.1"/>
    <property type="molecule type" value="Genomic_DNA"/>
</dbReference>
<keyword evidence="3" id="KW-1185">Reference proteome</keyword>
<dbReference type="SUPFAM" id="SSF53474">
    <property type="entry name" value="alpha/beta-Hydrolases"/>
    <property type="match status" value="1"/>
</dbReference>
<accession>A0ABQ8GA60</accession>
<dbReference type="PANTHER" id="PTHR37017">
    <property type="entry name" value="AB HYDROLASE-1 DOMAIN-CONTAINING PROTEIN-RELATED"/>
    <property type="match status" value="1"/>
</dbReference>
<sequence>MTPHILIVPGSFMPAEFYIPLRNALLALGNAASIAPLLSAGRRARRPATKEEDATHIREEIRTLVERGEEVAVAMHSYGAIPGTESVRGLLRAERRRKGKSGGVVRLVYMAGVVPGVGASLNEVMAPWIERYKEMSYVRVEGDYLTHELELSARITFSDLPFEEGMHWARRMVAQSGVSFDGKLVYPGYRDVAVSYVVCTQDMCVPLELQRAMIRRMEMESGRKVHVMELNSGHSLMVSRLEEAAKFIDTAIEKGYLFSRL</sequence>
<dbReference type="InterPro" id="IPR029058">
    <property type="entry name" value="AB_hydrolase_fold"/>
</dbReference>